<reference evidence="1 2" key="1">
    <citation type="submission" date="2020-07" db="EMBL/GenBank/DDBJ databases">
        <title>Comparative genomics of pyrophilous fungi reveals a link between fire events and developmental genes.</title>
        <authorList>
            <consortium name="DOE Joint Genome Institute"/>
            <person name="Steindorff A.S."/>
            <person name="Carver A."/>
            <person name="Calhoun S."/>
            <person name="Stillman K."/>
            <person name="Liu H."/>
            <person name="Lipzen A."/>
            <person name="Pangilinan J."/>
            <person name="Labutti K."/>
            <person name="Bruns T.D."/>
            <person name="Grigoriev I.V."/>
        </authorList>
    </citation>
    <scope>NUCLEOTIDE SEQUENCE [LARGE SCALE GENOMIC DNA]</scope>
    <source>
        <strain evidence="1 2">CBS 144469</strain>
    </source>
</reference>
<evidence type="ECO:0000313" key="1">
    <source>
        <dbReference type="EMBL" id="KAF6761937.1"/>
    </source>
</evidence>
<organism evidence="1 2">
    <name type="scientific">Ephemerocybe angulata</name>
    <dbReference type="NCBI Taxonomy" id="980116"/>
    <lineage>
        <taxon>Eukaryota</taxon>
        <taxon>Fungi</taxon>
        <taxon>Dikarya</taxon>
        <taxon>Basidiomycota</taxon>
        <taxon>Agaricomycotina</taxon>
        <taxon>Agaricomycetes</taxon>
        <taxon>Agaricomycetidae</taxon>
        <taxon>Agaricales</taxon>
        <taxon>Agaricineae</taxon>
        <taxon>Psathyrellaceae</taxon>
        <taxon>Ephemerocybe</taxon>
    </lineage>
</organism>
<dbReference type="EMBL" id="JACGCI010000008">
    <property type="protein sequence ID" value="KAF6761937.1"/>
    <property type="molecule type" value="Genomic_DNA"/>
</dbReference>
<sequence length="155" mass="17836">LYVSSNSLDTNVRMLKIAYKKAAEWLRKAGLSADTAKRELMHYSRRRNHNSSPSIVFDEDPDRPVTVAPQATLRWLGVFFDRQLRFETHAKIVAAKGMNTVAALTMLANTVRGLSHIYLRRLYLTCVIPQILYASPAWFTGRKYQSKHLEKVQNR</sequence>
<feature type="non-terminal residue" evidence="1">
    <location>
        <position position="155"/>
    </location>
</feature>
<protein>
    <recommendedName>
        <fullName evidence="3">Reverse transcriptase</fullName>
    </recommendedName>
</protein>
<dbReference type="Proteomes" id="UP000521943">
    <property type="component" value="Unassembled WGS sequence"/>
</dbReference>
<gene>
    <name evidence="1" type="ORF">DFP72DRAFT_785583</name>
</gene>
<proteinExistence type="predicted"/>
<name>A0A8H6ICW2_9AGAR</name>
<accession>A0A8H6ICW2</accession>
<comment type="caution">
    <text evidence="1">The sequence shown here is derived from an EMBL/GenBank/DDBJ whole genome shotgun (WGS) entry which is preliminary data.</text>
</comment>
<dbReference type="PANTHER" id="PTHR33481:SF1">
    <property type="entry name" value="ENDONUCLEASE_EXONUCLEASE_PHOSPHATASE DOMAIN-CONTAINING PROTEIN-RELATED"/>
    <property type="match status" value="1"/>
</dbReference>
<dbReference type="PANTHER" id="PTHR33481">
    <property type="entry name" value="REVERSE TRANSCRIPTASE"/>
    <property type="match status" value="1"/>
</dbReference>
<dbReference type="OrthoDB" id="3258143at2759"/>
<keyword evidence="2" id="KW-1185">Reference proteome</keyword>
<feature type="non-terminal residue" evidence="1">
    <location>
        <position position="1"/>
    </location>
</feature>
<evidence type="ECO:0008006" key="3">
    <source>
        <dbReference type="Google" id="ProtNLM"/>
    </source>
</evidence>
<dbReference type="AlphaFoldDB" id="A0A8H6ICW2"/>
<evidence type="ECO:0000313" key="2">
    <source>
        <dbReference type="Proteomes" id="UP000521943"/>
    </source>
</evidence>